<evidence type="ECO:0000313" key="3">
    <source>
        <dbReference type="Proteomes" id="UP000177870"/>
    </source>
</evidence>
<dbReference type="KEGG" id="mpro:BJP34_11580"/>
<evidence type="ECO:0000259" key="1">
    <source>
        <dbReference type="Pfam" id="PF01471"/>
    </source>
</evidence>
<dbReference type="InterPro" id="IPR036366">
    <property type="entry name" value="PGBDSf"/>
</dbReference>
<protein>
    <recommendedName>
        <fullName evidence="1">Peptidoglycan binding-like domain-containing protein</fullName>
    </recommendedName>
</protein>
<reference evidence="3" key="1">
    <citation type="submission" date="2016-10" db="EMBL/GenBank/DDBJ databases">
        <title>Comparative genomics uncovers the prolific and rare metabolic potential of the cyanobacterial genus Moorea.</title>
        <authorList>
            <person name="Leao T."/>
            <person name="Castelao G."/>
            <person name="Korobeynikov A."/>
            <person name="Monroe E.A."/>
            <person name="Podell S."/>
            <person name="Glukhov E."/>
            <person name="Allen E."/>
            <person name="Gerwick W.H."/>
            <person name="Gerwick L."/>
        </authorList>
    </citation>
    <scope>NUCLEOTIDE SEQUENCE [LARGE SCALE GENOMIC DNA]</scope>
    <source>
        <strain evidence="3">PAL-8-15-08-1</strain>
    </source>
</reference>
<evidence type="ECO:0000313" key="2">
    <source>
        <dbReference type="EMBL" id="AOX00009.1"/>
    </source>
</evidence>
<dbReference type="Pfam" id="PF01471">
    <property type="entry name" value="PG_binding_1"/>
    <property type="match status" value="1"/>
</dbReference>
<gene>
    <name evidence="2" type="ORF">BJP34_11580</name>
</gene>
<proteinExistence type="predicted"/>
<dbReference type="RefSeq" id="WP_070392481.1">
    <property type="nucleotide sequence ID" value="NZ_CP017599.1"/>
</dbReference>
<sequence>MSKPEKVFHRKPQIINKKKSIMVTNTINSKSAPANGSALANGSAPTNGSALANGSQVTSQANAAYVTHLPVLKKGTAGEAVRFLQQFLICYMGYSLVFDGQFGSQTEQAVRNFQSDYNYFGKSNPDYLIVDGIVGKDTYRAIGNMFC</sequence>
<dbReference type="STRING" id="1458985.BJP34_11580"/>
<dbReference type="Gene3D" id="1.10.101.10">
    <property type="entry name" value="PGBD-like superfamily/PGBD"/>
    <property type="match status" value="1"/>
</dbReference>
<dbReference type="EMBL" id="CP017599">
    <property type="protein sequence ID" value="AOX00009.1"/>
    <property type="molecule type" value="Genomic_DNA"/>
</dbReference>
<accession>A0A1D8TQT7</accession>
<feature type="domain" description="Peptidoglycan binding-like" evidence="1">
    <location>
        <begin position="78"/>
        <end position="118"/>
    </location>
</feature>
<dbReference type="SUPFAM" id="SSF47090">
    <property type="entry name" value="PGBD-like"/>
    <property type="match status" value="1"/>
</dbReference>
<dbReference type="InterPro" id="IPR002477">
    <property type="entry name" value="Peptidoglycan-bd-like"/>
</dbReference>
<dbReference type="InterPro" id="IPR036365">
    <property type="entry name" value="PGBD-like_sf"/>
</dbReference>
<name>A0A1D8TQT7_9CYAN</name>
<dbReference type="Proteomes" id="UP000177870">
    <property type="component" value="Chromosome"/>
</dbReference>
<dbReference type="AlphaFoldDB" id="A0A1D8TQT7"/>
<organism evidence="2 3">
    <name type="scientific">Moorena producens PAL-8-15-08-1</name>
    <dbReference type="NCBI Taxonomy" id="1458985"/>
    <lineage>
        <taxon>Bacteria</taxon>
        <taxon>Bacillati</taxon>
        <taxon>Cyanobacteriota</taxon>
        <taxon>Cyanophyceae</taxon>
        <taxon>Coleofasciculales</taxon>
        <taxon>Coleofasciculaceae</taxon>
        <taxon>Moorena</taxon>
    </lineage>
</organism>